<accession>A0A448YGL0</accession>
<evidence type="ECO:0000256" key="1">
    <source>
        <dbReference type="ARBA" id="ARBA00007659"/>
    </source>
</evidence>
<evidence type="ECO:0000256" key="4">
    <source>
        <dbReference type="RuleBase" id="RU000647"/>
    </source>
</evidence>
<sequence>MGEAEFSIHGYNIVTLLKRLEAATSRLEDVTIFQEHAHQAGGAEAGQVKSTGGTTVAAVTAGASTSSPASAAPVLETPKAIKAYDDFIAEFVDPFVSASDKIDSVVGDQAELFKKAVIQERQFLWAASLSKKVTAAEPTFAEVLGPINETIGKVVEIKDSNRTSKFSNNLATVAEGVPVLGWICVDTPVSYIPDFKDSSQFWSNRILKEFKDKDEDQVAWARAFIKIFDGLKAFAKEYETTGPTWKPDGGDIREELKKVNGEVEGNSSAAAAAVAPPPPPPPSAGGPPPPPPPPPASVFEAKSEDAPSGDASSGGMNAVFSELNKGADITKGLRKVEKSQMTHKNPALRASSNVTTSQRPVPPKKPRSLSKKPEIADKPPKKELVDSKWVVTDFKESPNQQPIVLEVSMDQSVFIGNCESLVVQIKGKVNAVTINSCKKVGVVLDKGISSVDIIKSNHVELQIIDHVPTISADQSDSLTIYLSRTSLDTEIYTSSTTALNVEIPDGDDMKELAAPEQLRHVVDAKTSKLITTPVEHAG</sequence>
<dbReference type="InParanoid" id="A0A448YGL0"/>
<dbReference type="InterPro" id="IPR017901">
    <property type="entry name" value="C-CAP_CF_C-like"/>
</dbReference>
<dbReference type="SMART" id="SM00673">
    <property type="entry name" value="CARP"/>
    <property type="match status" value="2"/>
</dbReference>
<dbReference type="InterPro" id="IPR006599">
    <property type="entry name" value="CARP_motif"/>
</dbReference>
<dbReference type="Pfam" id="PF21938">
    <property type="entry name" value="CAP_N"/>
    <property type="match status" value="1"/>
</dbReference>
<dbReference type="Gene3D" id="2.160.20.70">
    <property type="match status" value="1"/>
</dbReference>
<dbReference type="GO" id="GO:0008179">
    <property type="term" value="F:adenylate cyclase binding"/>
    <property type="evidence" value="ECO:0007669"/>
    <property type="project" value="TreeGrafter"/>
</dbReference>
<evidence type="ECO:0000256" key="5">
    <source>
        <dbReference type="SAM" id="MobiDB-lite"/>
    </source>
</evidence>
<dbReference type="InterPro" id="IPR018106">
    <property type="entry name" value="CAP_CS_N"/>
</dbReference>
<keyword evidence="8" id="KW-1185">Reference proteome</keyword>
<dbReference type="STRING" id="13370.A0A448YGL0"/>
<evidence type="ECO:0000313" key="8">
    <source>
        <dbReference type="Proteomes" id="UP000290900"/>
    </source>
</evidence>
<dbReference type="Gene3D" id="1.25.40.330">
    <property type="entry name" value="Adenylate cyclase-associated CAP, N-terminal domain"/>
    <property type="match status" value="1"/>
</dbReference>
<dbReference type="OrthoDB" id="77251at2759"/>
<dbReference type="SUPFAM" id="SSF101447">
    <property type="entry name" value="Formin homology 2 domain (FH2 domain)"/>
    <property type="match status" value="1"/>
</dbReference>
<dbReference type="AlphaFoldDB" id="A0A448YGL0"/>
<dbReference type="FunCoup" id="A0A448YGL0">
    <property type="interactions" value="793"/>
</dbReference>
<proteinExistence type="inferred from homology"/>
<feature type="region of interest" description="Disordered" evidence="5">
    <location>
        <begin position="336"/>
        <end position="379"/>
    </location>
</feature>
<feature type="compositionally biased region" description="Pro residues" evidence="5">
    <location>
        <begin position="275"/>
        <end position="296"/>
    </location>
</feature>
<evidence type="ECO:0000256" key="3">
    <source>
        <dbReference type="ARBA" id="ARBA00072052"/>
    </source>
</evidence>
<name>A0A448YGL0_BRENA</name>
<evidence type="ECO:0000313" key="7">
    <source>
        <dbReference type="EMBL" id="VEU20062.1"/>
    </source>
</evidence>
<comment type="similarity">
    <text evidence="1 4">Belongs to the CAP family.</text>
</comment>
<protein>
    <recommendedName>
        <fullName evidence="3 4">Adenylyl cyclase-associated protein</fullName>
    </recommendedName>
</protein>
<organism evidence="7 8">
    <name type="scientific">Brettanomyces naardenensis</name>
    <name type="common">Yeast</name>
    <dbReference type="NCBI Taxonomy" id="13370"/>
    <lineage>
        <taxon>Eukaryota</taxon>
        <taxon>Fungi</taxon>
        <taxon>Dikarya</taxon>
        <taxon>Ascomycota</taxon>
        <taxon>Saccharomycotina</taxon>
        <taxon>Pichiomycetes</taxon>
        <taxon>Pichiales</taxon>
        <taxon>Pichiaceae</taxon>
        <taxon>Brettanomyces</taxon>
    </lineage>
</organism>
<dbReference type="EMBL" id="CAACVR010000001">
    <property type="protein sequence ID" value="VEU20062.1"/>
    <property type="molecule type" value="Genomic_DNA"/>
</dbReference>
<dbReference type="InterPro" id="IPR001837">
    <property type="entry name" value="Adenylate_cyclase-assoc_CAP"/>
</dbReference>
<dbReference type="PROSITE" id="PS01088">
    <property type="entry name" value="CAP_1"/>
    <property type="match status" value="1"/>
</dbReference>
<reference evidence="7 8" key="1">
    <citation type="submission" date="2018-12" db="EMBL/GenBank/DDBJ databases">
        <authorList>
            <person name="Tiukova I."/>
            <person name="Dainat J."/>
        </authorList>
    </citation>
    <scope>NUCLEOTIDE SEQUENCE [LARGE SCALE GENOMIC DNA]</scope>
</reference>
<dbReference type="InterPro" id="IPR053950">
    <property type="entry name" value="CAP_N"/>
</dbReference>
<dbReference type="InterPro" id="IPR013992">
    <property type="entry name" value="Adenylate_cyclase-assoc_CAP_N"/>
</dbReference>
<dbReference type="PANTHER" id="PTHR10652">
    <property type="entry name" value="ADENYLYL CYCLASE-ASSOCIATED PROTEIN"/>
    <property type="match status" value="1"/>
</dbReference>
<dbReference type="InterPro" id="IPR016098">
    <property type="entry name" value="CAP/MinC_C"/>
</dbReference>
<dbReference type="PANTHER" id="PTHR10652:SF0">
    <property type="entry name" value="ADENYLYL CYCLASE-ASSOCIATED PROTEIN"/>
    <property type="match status" value="1"/>
</dbReference>
<dbReference type="SUPFAM" id="SSF101278">
    <property type="entry name" value="N-terminal domain of adenylylcyclase associated protein, CAP"/>
    <property type="match status" value="1"/>
</dbReference>
<evidence type="ECO:0000259" key="6">
    <source>
        <dbReference type="PROSITE" id="PS51329"/>
    </source>
</evidence>
<dbReference type="GO" id="GO:0007015">
    <property type="term" value="P:actin filament organization"/>
    <property type="evidence" value="ECO:0007669"/>
    <property type="project" value="TreeGrafter"/>
</dbReference>
<dbReference type="Proteomes" id="UP000290900">
    <property type="component" value="Unassembled WGS sequence"/>
</dbReference>
<dbReference type="Pfam" id="PF08603">
    <property type="entry name" value="CAP_C"/>
    <property type="match status" value="1"/>
</dbReference>
<dbReference type="Pfam" id="PF01213">
    <property type="entry name" value="CAP_N-CM"/>
    <property type="match status" value="1"/>
</dbReference>
<dbReference type="InterPro" id="IPR036222">
    <property type="entry name" value="CAP_N_sf"/>
</dbReference>
<evidence type="ECO:0000256" key="2">
    <source>
        <dbReference type="ARBA" id="ARBA00054756"/>
    </source>
</evidence>
<gene>
    <name evidence="7" type="ORF">BRENAR_LOCUS797</name>
</gene>
<dbReference type="GO" id="GO:0005737">
    <property type="term" value="C:cytoplasm"/>
    <property type="evidence" value="ECO:0007669"/>
    <property type="project" value="TreeGrafter"/>
</dbReference>
<dbReference type="FunFam" id="1.25.40.330:FF:000001">
    <property type="entry name" value="Adenylyl cyclase-associated protein"/>
    <property type="match status" value="1"/>
</dbReference>
<dbReference type="GO" id="GO:0003779">
    <property type="term" value="F:actin binding"/>
    <property type="evidence" value="ECO:0007669"/>
    <property type="project" value="InterPro"/>
</dbReference>
<dbReference type="PROSITE" id="PS51329">
    <property type="entry name" value="C_CAP_COFACTOR_C"/>
    <property type="match status" value="1"/>
</dbReference>
<feature type="domain" description="C-CAP/cofactor C-like" evidence="6">
    <location>
        <begin position="379"/>
        <end position="533"/>
    </location>
</feature>
<dbReference type="InterPro" id="IPR013912">
    <property type="entry name" value="Adenylate_cyclase-assoc_CAP_C"/>
</dbReference>
<comment type="function">
    <text evidence="2">The N-terminal domain binds to adenylyl cyclase, thereby enabling adenylyl cyclase to be activated by upstream regulatory signals, such as Ras. The C-terminal domain is required for normal cellular morphology and growth control.</text>
</comment>
<dbReference type="GO" id="GO:0019933">
    <property type="term" value="P:cAMP-mediated signaling"/>
    <property type="evidence" value="ECO:0007669"/>
    <property type="project" value="TreeGrafter"/>
</dbReference>
<dbReference type="InterPro" id="IPR036223">
    <property type="entry name" value="CAP_C_sf"/>
</dbReference>
<feature type="region of interest" description="Disordered" evidence="5">
    <location>
        <begin position="263"/>
        <end position="318"/>
    </location>
</feature>
<dbReference type="SUPFAM" id="SSF69340">
    <property type="entry name" value="C-terminal domain of adenylylcyclase associated protein"/>
    <property type="match status" value="1"/>
</dbReference>